<proteinExistence type="predicted"/>
<evidence type="ECO:0000313" key="2">
    <source>
        <dbReference type="Proteomes" id="UP001642360"/>
    </source>
</evidence>
<keyword evidence="2" id="KW-1185">Reference proteome</keyword>
<reference evidence="1 2" key="1">
    <citation type="submission" date="2024-02" db="EMBL/GenBank/DDBJ databases">
        <authorList>
            <person name="Vignale AGUSTIN F."/>
            <person name="Sosa J E."/>
            <person name="Modenutti C."/>
        </authorList>
    </citation>
    <scope>NUCLEOTIDE SEQUENCE [LARGE SCALE GENOMIC DNA]</scope>
</reference>
<feature type="non-terminal residue" evidence="1">
    <location>
        <position position="1"/>
    </location>
</feature>
<dbReference type="Proteomes" id="UP001642360">
    <property type="component" value="Unassembled WGS sequence"/>
</dbReference>
<protein>
    <submittedName>
        <fullName evidence="1">Uncharacterized protein</fullName>
    </submittedName>
</protein>
<evidence type="ECO:0000313" key="1">
    <source>
        <dbReference type="EMBL" id="CAK9160845.1"/>
    </source>
</evidence>
<sequence>MKEDGTNLIAQLIGGQSQGDPILQQLPKDRKKNYVVPVSRLKTLMLFIIYTVCHKRYRGAIGMETVFLALAEILINQVAESDPNVVDIVRPEQGVLVAAGGVI</sequence>
<dbReference type="EMBL" id="CAUOFW020003591">
    <property type="protein sequence ID" value="CAK9160845.1"/>
    <property type="molecule type" value="Genomic_DNA"/>
</dbReference>
<accession>A0ABC8SYF0</accession>
<dbReference type="AlphaFoldDB" id="A0ABC8SYF0"/>
<organism evidence="1 2">
    <name type="scientific">Ilex paraguariensis</name>
    <name type="common">yerba mate</name>
    <dbReference type="NCBI Taxonomy" id="185542"/>
    <lineage>
        <taxon>Eukaryota</taxon>
        <taxon>Viridiplantae</taxon>
        <taxon>Streptophyta</taxon>
        <taxon>Embryophyta</taxon>
        <taxon>Tracheophyta</taxon>
        <taxon>Spermatophyta</taxon>
        <taxon>Magnoliopsida</taxon>
        <taxon>eudicotyledons</taxon>
        <taxon>Gunneridae</taxon>
        <taxon>Pentapetalae</taxon>
        <taxon>asterids</taxon>
        <taxon>campanulids</taxon>
        <taxon>Aquifoliales</taxon>
        <taxon>Aquifoliaceae</taxon>
        <taxon>Ilex</taxon>
    </lineage>
</organism>
<comment type="caution">
    <text evidence="1">The sequence shown here is derived from an EMBL/GenBank/DDBJ whole genome shotgun (WGS) entry which is preliminary data.</text>
</comment>
<name>A0ABC8SYF0_9AQUA</name>
<gene>
    <name evidence="1" type="ORF">ILEXP_LOCUS29631</name>
</gene>